<dbReference type="EMBL" id="VDEP01000514">
    <property type="protein sequence ID" value="KAA1064201.1"/>
    <property type="molecule type" value="Genomic_DNA"/>
</dbReference>
<evidence type="ECO:0000313" key="2">
    <source>
        <dbReference type="EMBL" id="KAA1064201.1"/>
    </source>
</evidence>
<accession>A0A5B0LIP9</accession>
<dbReference type="Proteomes" id="UP000325313">
    <property type="component" value="Unassembled WGS sequence"/>
</dbReference>
<feature type="region of interest" description="Disordered" evidence="1">
    <location>
        <begin position="360"/>
        <end position="384"/>
    </location>
</feature>
<feature type="region of interest" description="Disordered" evidence="1">
    <location>
        <begin position="167"/>
        <end position="206"/>
    </location>
</feature>
<reference evidence="2 3" key="1">
    <citation type="submission" date="2019-05" db="EMBL/GenBank/DDBJ databases">
        <title>Emergence of the Ug99 lineage of the wheat stem rust pathogen through somatic hybridization.</title>
        <authorList>
            <person name="Li F."/>
            <person name="Upadhyaya N.M."/>
            <person name="Sperschneider J."/>
            <person name="Matny O."/>
            <person name="Nguyen-Phuc H."/>
            <person name="Mago R."/>
            <person name="Raley C."/>
            <person name="Miller M.E."/>
            <person name="Silverstein K.A.T."/>
            <person name="Henningsen E."/>
            <person name="Hirsch C.D."/>
            <person name="Visser B."/>
            <person name="Pretorius Z.A."/>
            <person name="Steffenson B.J."/>
            <person name="Schwessinger B."/>
            <person name="Dodds P.N."/>
            <person name="Figueroa M."/>
        </authorList>
    </citation>
    <scope>NUCLEOTIDE SEQUENCE [LARGE SCALE GENOMIC DNA]</scope>
    <source>
        <strain evidence="2 3">Ug99</strain>
    </source>
</reference>
<gene>
    <name evidence="2" type="ORF">PGTUg99_008411</name>
</gene>
<sequence length="408" mass="47009">MWAKMGQKAPPSPTKLPWATPEAFHSLVTTIIAVIKPQEPSRNSPVISQHPKSTFLSAPNCPVSTKKILKTPLDYYYVSVNLQENAELIQRYLIILRLRKEESERNYQPTPWERLTKEEQLLLATYHAHIHQEEDLEEQINFRNFLREIRAKNKILHQKRYQEKMSTFEVGRIRTERSSPTPSVDTDNGDSDQTAPSQIVPNYEAPSQLRQDLVAAKELRARVENLQMTTLVRKETATVVKEKSKKNEDLLPSTETETPMDVDEIESASSEVTPTRPSTPEIRVLSKEEQIRLRVKEHVSLWKRCQVAAREGPTPTLRALLTEAQESQKTLQKLINNEEIESYVKGWNPWDEKKIHFPAPPKKQTMKFKKNEPGKRQSSSSINFADPAKWRKATELLQIAAGLYQNMQ</sequence>
<dbReference type="AlphaFoldDB" id="A0A5B0LIP9"/>
<protein>
    <submittedName>
        <fullName evidence="2">Uncharacterized protein</fullName>
    </submittedName>
</protein>
<name>A0A5B0LIP9_PUCGR</name>
<feature type="compositionally biased region" description="Polar residues" evidence="1">
    <location>
        <begin position="178"/>
        <end position="200"/>
    </location>
</feature>
<comment type="caution">
    <text evidence="2">The sequence shown here is derived from an EMBL/GenBank/DDBJ whole genome shotgun (WGS) entry which is preliminary data.</text>
</comment>
<proteinExistence type="predicted"/>
<evidence type="ECO:0000313" key="3">
    <source>
        <dbReference type="Proteomes" id="UP000325313"/>
    </source>
</evidence>
<organism evidence="2 3">
    <name type="scientific">Puccinia graminis f. sp. tritici</name>
    <dbReference type="NCBI Taxonomy" id="56615"/>
    <lineage>
        <taxon>Eukaryota</taxon>
        <taxon>Fungi</taxon>
        <taxon>Dikarya</taxon>
        <taxon>Basidiomycota</taxon>
        <taxon>Pucciniomycotina</taxon>
        <taxon>Pucciniomycetes</taxon>
        <taxon>Pucciniales</taxon>
        <taxon>Pucciniaceae</taxon>
        <taxon>Puccinia</taxon>
    </lineage>
</organism>
<evidence type="ECO:0000256" key="1">
    <source>
        <dbReference type="SAM" id="MobiDB-lite"/>
    </source>
</evidence>